<evidence type="ECO:0000256" key="3">
    <source>
        <dbReference type="ARBA" id="ARBA00023125"/>
    </source>
</evidence>
<dbReference type="GO" id="GO:0010628">
    <property type="term" value="P:positive regulation of gene expression"/>
    <property type="evidence" value="ECO:0007669"/>
    <property type="project" value="TreeGrafter"/>
</dbReference>
<dbReference type="InterPro" id="IPR005119">
    <property type="entry name" value="LysR_subst-bd"/>
</dbReference>
<keyword evidence="7" id="KW-1185">Reference proteome</keyword>
<organism evidence="6 7">
    <name type="scientific">Aurantimonas endophytica</name>
    <dbReference type="NCBI Taxonomy" id="1522175"/>
    <lineage>
        <taxon>Bacteria</taxon>
        <taxon>Pseudomonadati</taxon>
        <taxon>Pseudomonadota</taxon>
        <taxon>Alphaproteobacteria</taxon>
        <taxon>Hyphomicrobiales</taxon>
        <taxon>Aurantimonadaceae</taxon>
        <taxon>Aurantimonas</taxon>
    </lineage>
</organism>
<dbReference type="AlphaFoldDB" id="A0A7W6MPV5"/>
<dbReference type="InterPro" id="IPR036388">
    <property type="entry name" value="WH-like_DNA-bd_sf"/>
</dbReference>
<dbReference type="Pfam" id="PF03466">
    <property type="entry name" value="LysR_substrate"/>
    <property type="match status" value="1"/>
</dbReference>
<name>A0A7W6MPV5_9HYPH</name>
<dbReference type="PANTHER" id="PTHR30427">
    <property type="entry name" value="TRANSCRIPTIONAL ACTIVATOR PROTEIN LYSR"/>
    <property type="match status" value="1"/>
</dbReference>
<dbReference type="InterPro" id="IPR000847">
    <property type="entry name" value="LysR_HTH_N"/>
</dbReference>
<accession>A0A7W6MPV5</accession>
<dbReference type="GO" id="GO:0043565">
    <property type="term" value="F:sequence-specific DNA binding"/>
    <property type="evidence" value="ECO:0007669"/>
    <property type="project" value="TreeGrafter"/>
</dbReference>
<dbReference type="GO" id="GO:0003700">
    <property type="term" value="F:DNA-binding transcription factor activity"/>
    <property type="evidence" value="ECO:0007669"/>
    <property type="project" value="InterPro"/>
</dbReference>
<keyword evidence="4" id="KW-0804">Transcription</keyword>
<dbReference type="Gene3D" id="1.10.10.10">
    <property type="entry name" value="Winged helix-like DNA-binding domain superfamily/Winged helix DNA-binding domain"/>
    <property type="match status" value="1"/>
</dbReference>
<feature type="domain" description="HTH lysR-type" evidence="5">
    <location>
        <begin position="17"/>
        <end position="74"/>
    </location>
</feature>
<evidence type="ECO:0000313" key="7">
    <source>
        <dbReference type="Proteomes" id="UP000588647"/>
    </source>
</evidence>
<dbReference type="Pfam" id="PF00126">
    <property type="entry name" value="HTH_1"/>
    <property type="match status" value="1"/>
</dbReference>
<dbReference type="PANTHER" id="PTHR30427:SF1">
    <property type="entry name" value="TRANSCRIPTIONAL ACTIVATOR PROTEIN LYSR"/>
    <property type="match status" value="1"/>
</dbReference>
<evidence type="ECO:0000256" key="1">
    <source>
        <dbReference type="ARBA" id="ARBA00009437"/>
    </source>
</evidence>
<evidence type="ECO:0000313" key="6">
    <source>
        <dbReference type="EMBL" id="MBB4003420.1"/>
    </source>
</evidence>
<reference evidence="6 7" key="1">
    <citation type="submission" date="2020-08" db="EMBL/GenBank/DDBJ databases">
        <title>Genomic Encyclopedia of Type Strains, Phase IV (KMG-IV): sequencing the most valuable type-strain genomes for metagenomic binning, comparative biology and taxonomic classification.</title>
        <authorList>
            <person name="Goeker M."/>
        </authorList>
    </citation>
    <scope>NUCLEOTIDE SEQUENCE [LARGE SCALE GENOMIC DNA]</scope>
    <source>
        <strain evidence="6 7">DSM 103570</strain>
    </source>
</reference>
<keyword evidence="3 6" id="KW-0238">DNA-binding</keyword>
<proteinExistence type="inferred from homology"/>
<dbReference type="PRINTS" id="PR00039">
    <property type="entry name" value="HTHLYSR"/>
</dbReference>
<comment type="similarity">
    <text evidence="1">Belongs to the LysR transcriptional regulatory family.</text>
</comment>
<sequence length="307" mass="33096">MPEKSSPVRQEPRRAGFTLRELEVLRALVETGKTTLAAQRLGLSQSAVSRALAELEATLGRQLFDRSGGRLVPNPDALAVNDELGPIFAALGRIVDRSSAASSHGGTLRIAAPPTIAHRFLPPIVARFTKTNPALEIVFEVLSSDVLVTGIAEDRHDIGLTDTAVVHDGVRSDLLVATEAICALPSRHRLADLEIIRPQDLEGQPFVALTRRHSGRSQIDRFFDKVGVRRHMVIETATAVSAAEFVREGLGVALLNPFPIVHQLGSGIVVRPFAPAIPYRACFLSPASRPLSLAAADFMAQVRKALI</sequence>
<evidence type="ECO:0000256" key="4">
    <source>
        <dbReference type="ARBA" id="ARBA00023163"/>
    </source>
</evidence>
<keyword evidence="2" id="KW-0805">Transcription regulation</keyword>
<dbReference type="Proteomes" id="UP000588647">
    <property type="component" value="Unassembled WGS sequence"/>
</dbReference>
<gene>
    <name evidence="6" type="ORF">GGR03_002501</name>
</gene>
<dbReference type="Gene3D" id="3.40.190.290">
    <property type="match status" value="1"/>
</dbReference>
<evidence type="ECO:0000259" key="5">
    <source>
        <dbReference type="PROSITE" id="PS50931"/>
    </source>
</evidence>
<dbReference type="EMBL" id="JACIEM010000003">
    <property type="protein sequence ID" value="MBB4003420.1"/>
    <property type="molecule type" value="Genomic_DNA"/>
</dbReference>
<comment type="caution">
    <text evidence="6">The sequence shown here is derived from an EMBL/GenBank/DDBJ whole genome shotgun (WGS) entry which is preliminary data.</text>
</comment>
<dbReference type="PROSITE" id="PS50931">
    <property type="entry name" value="HTH_LYSR"/>
    <property type="match status" value="1"/>
</dbReference>
<dbReference type="InterPro" id="IPR036390">
    <property type="entry name" value="WH_DNA-bd_sf"/>
</dbReference>
<evidence type="ECO:0000256" key="2">
    <source>
        <dbReference type="ARBA" id="ARBA00023015"/>
    </source>
</evidence>
<dbReference type="SUPFAM" id="SSF46785">
    <property type="entry name" value="Winged helix' DNA-binding domain"/>
    <property type="match status" value="1"/>
</dbReference>
<protein>
    <submittedName>
        <fullName evidence="6">DNA-binding transcriptional LysR family regulator</fullName>
    </submittedName>
</protein>
<dbReference type="RefSeq" id="WP_183208434.1">
    <property type="nucleotide sequence ID" value="NZ_JAAAMM010000003.1"/>
</dbReference>
<dbReference type="SUPFAM" id="SSF53850">
    <property type="entry name" value="Periplasmic binding protein-like II"/>
    <property type="match status" value="1"/>
</dbReference>